<evidence type="ECO:0000256" key="1">
    <source>
        <dbReference type="SAM" id="Phobius"/>
    </source>
</evidence>
<dbReference type="Pfam" id="PF06182">
    <property type="entry name" value="ABC2_membrane_6"/>
    <property type="match status" value="1"/>
</dbReference>
<sequence>MSTAVSLTGGRGSRIRRAAGIARYVLTCWKLNLAAAMEYRASFFMLAVMMFVNNCIWLVFWAIFFNRFPAVNGWELRDVMLLWGISAGGFGWSSVLFGNYPRIAPIVANGELDVFLTQPKPLLLNVLVSRMSLTAMGDFLFGVAIYALAGEHTLIGAAKYALGLLISGLLFLFVTLAAGSLAFFFGHAEGMAFQLFNGLVALSTYPTDIFKGTARIVLFTVLPAGFISYAPIGLLRRFDGTFVWLAAAAVAAFGLLAVSLFAVGVRRYTSGNRMAMRG</sequence>
<keyword evidence="1" id="KW-0812">Transmembrane</keyword>
<feature type="transmembrane region" description="Helical" evidence="1">
    <location>
        <begin position="160"/>
        <end position="185"/>
    </location>
</feature>
<keyword evidence="1" id="KW-0472">Membrane</keyword>
<protein>
    <submittedName>
        <fullName evidence="2">ABC-type uncharacterized transport system, permease component</fullName>
    </submittedName>
</protein>
<dbReference type="RefSeq" id="WP_213484501.1">
    <property type="nucleotide sequence ID" value="NZ_CAJRAY010000043.1"/>
</dbReference>
<dbReference type="PANTHER" id="PTHR36833:SF1">
    <property type="entry name" value="INTEGRAL MEMBRANE TRANSPORT PROTEIN"/>
    <property type="match status" value="1"/>
</dbReference>
<dbReference type="InterPro" id="IPR010390">
    <property type="entry name" value="ABC-2_transporter-like"/>
</dbReference>
<proteinExistence type="predicted"/>
<evidence type="ECO:0000313" key="2">
    <source>
        <dbReference type="EMBL" id="CAG5086377.1"/>
    </source>
</evidence>
<evidence type="ECO:0000313" key="3">
    <source>
        <dbReference type="Proteomes" id="UP000681526"/>
    </source>
</evidence>
<feature type="transmembrane region" description="Helical" evidence="1">
    <location>
        <begin position="241"/>
        <end position="265"/>
    </location>
</feature>
<dbReference type="EMBL" id="CAJRAY010000043">
    <property type="protein sequence ID" value="CAG5086377.1"/>
    <property type="molecule type" value="Genomic_DNA"/>
</dbReference>
<organism evidence="2 3">
    <name type="scientific">Thermobacillus xylanilyticus</name>
    <dbReference type="NCBI Taxonomy" id="76633"/>
    <lineage>
        <taxon>Bacteria</taxon>
        <taxon>Bacillati</taxon>
        <taxon>Bacillota</taxon>
        <taxon>Bacilli</taxon>
        <taxon>Bacillales</taxon>
        <taxon>Paenibacillaceae</taxon>
        <taxon>Thermobacillus</taxon>
    </lineage>
</organism>
<feature type="transmembrane region" description="Helical" evidence="1">
    <location>
        <begin position="122"/>
        <end position="148"/>
    </location>
</feature>
<reference evidence="2 3" key="1">
    <citation type="submission" date="2021-04" db="EMBL/GenBank/DDBJ databases">
        <authorList>
            <person name="Rakotoarivonina H."/>
        </authorList>
    </citation>
    <scope>NUCLEOTIDE SEQUENCE [LARGE SCALE GENOMIC DNA]</scope>
    <source>
        <strain evidence="2 3">XE</strain>
    </source>
</reference>
<dbReference type="Proteomes" id="UP000681526">
    <property type="component" value="Unassembled WGS sequence"/>
</dbReference>
<accession>A0ABN7S0Y2</accession>
<feature type="transmembrane region" description="Helical" evidence="1">
    <location>
        <begin position="80"/>
        <end position="102"/>
    </location>
</feature>
<feature type="transmembrane region" description="Helical" evidence="1">
    <location>
        <begin position="43"/>
        <end position="68"/>
    </location>
</feature>
<keyword evidence="3" id="KW-1185">Reference proteome</keyword>
<comment type="caution">
    <text evidence="2">The sequence shown here is derived from an EMBL/GenBank/DDBJ whole genome shotgun (WGS) entry which is preliminary data.</text>
</comment>
<keyword evidence="1" id="KW-1133">Transmembrane helix</keyword>
<gene>
    <name evidence="2" type="primary">txxe 2509</name>
    <name evidence="2" type="ORF">TXXE_09990</name>
</gene>
<feature type="transmembrane region" description="Helical" evidence="1">
    <location>
        <begin position="216"/>
        <end position="235"/>
    </location>
</feature>
<dbReference type="PANTHER" id="PTHR36833">
    <property type="entry name" value="SLR0610 PROTEIN-RELATED"/>
    <property type="match status" value="1"/>
</dbReference>
<name>A0ABN7S0Y2_THEXY</name>